<sequence length="92" mass="10904">MAKFLDKQDYDLFFELMRQREIMQKAIDECVDNYKASEEGRMILESIRRENQVIMQRLQMYLNRAKQQQKVSKAYDGVTVARPVGARLDRGV</sequence>
<gene>
    <name evidence="1" type="ORF">SDC9_85459</name>
</gene>
<organism evidence="1">
    <name type="scientific">bioreactor metagenome</name>
    <dbReference type="NCBI Taxonomy" id="1076179"/>
    <lineage>
        <taxon>unclassified sequences</taxon>
        <taxon>metagenomes</taxon>
        <taxon>ecological metagenomes</taxon>
    </lineage>
</organism>
<evidence type="ECO:0008006" key="2">
    <source>
        <dbReference type="Google" id="ProtNLM"/>
    </source>
</evidence>
<reference evidence="1" key="1">
    <citation type="submission" date="2019-08" db="EMBL/GenBank/DDBJ databases">
        <authorList>
            <person name="Kucharzyk K."/>
            <person name="Murdoch R.W."/>
            <person name="Higgins S."/>
            <person name="Loffler F."/>
        </authorList>
    </citation>
    <scope>NUCLEOTIDE SEQUENCE</scope>
</reference>
<dbReference type="EMBL" id="VSSQ01008422">
    <property type="protein sequence ID" value="MPM38829.1"/>
    <property type="molecule type" value="Genomic_DNA"/>
</dbReference>
<name>A0A644ZDK0_9ZZZZ</name>
<proteinExistence type="predicted"/>
<dbReference type="AlphaFoldDB" id="A0A644ZDK0"/>
<comment type="caution">
    <text evidence="1">The sequence shown here is derived from an EMBL/GenBank/DDBJ whole genome shotgun (WGS) entry which is preliminary data.</text>
</comment>
<evidence type="ECO:0000313" key="1">
    <source>
        <dbReference type="EMBL" id="MPM38829.1"/>
    </source>
</evidence>
<protein>
    <recommendedName>
        <fullName evidence="2">Flagellar protein FliT</fullName>
    </recommendedName>
</protein>
<accession>A0A644ZDK0</accession>